<accession>A0A366IHY0</accession>
<keyword evidence="10" id="KW-0812">Transmembrane</keyword>
<feature type="transmembrane region" description="Helical" evidence="10">
    <location>
        <begin position="151"/>
        <end position="170"/>
    </location>
</feature>
<comment type="caution">
    <text evidence="14">The sequence shown here is derived from an EMBL/GenBank/DDBJ whole genome shotgun (WGS) entry which is preliminary data.</text>
</comment>
<keyword evidence="10" id="KW-1133">Transmembrane helix</keyword>
<dbReference type="GO" id="GO:0005524">
    <property type="term" value="F:ATP binding"/>
    <property type="evidence" value="ECO:0007669"/>
    <property type="project" value="UniProtKB-KW"/>
</dbReference>
<evidence type="ECO:0000256" key="8">
    <source>
        <dbReference type="ARBA" id="ARBA00023012"/>
    </source>
</evidence>
<reference evidence="14 15" key="1">
    <citation type="submission" date="2018-06" db="EMBL/GenBank/DDBJ databases">
        <title>Freshwater and sediment microbial communities from various areas in North America, analyzing microbe dynamics in response to fracking.</title>
        <authorList>
            <person name="Lamendella R."/>
        </authorList>
    </citation>
    <scope>NUCLEOTIDE SEQUENCE [LARGE SCALE GENOMIC DNA]</scope>
    <source>
        <strain evidence="14 15">3b_TX</strain>
    </source>
</reference>
<evidence type="ECO:0000256" key="7">
    <source>
        <dbReference type="ARBA" id="ARBA00022840"/>
    </source>
</evidence>
<evidence type="ECO:0000256" key="1">
    <source>
        <dbReference type="ARBA" id="ARBA00000085"/>
    </source>
</evidence>
<evidence type="ECO:0000256" key="6">
    <source>
        <dbReference type="ARBA" id="ARBA00022777"/>
    </source>
</evidence>
<evidence type="ECO:0000259" key="12">
    <source>
        <dbReference type="Pfam" id="PF07730"/>
    </source>
</evidence>
<evidence type="ECO:0000256" key="10">
    <source>
        <dbReference type="SAM" id="Phobius"/>
    </source>
</evidence>
<organism evidence="14 15">
    <name type="scientific">Brevibacterium celere</name>
    <dbReference type="NCBI Taxonomy" id="225845"/>
    <lineage>
        <taxon>Bacteria</taxon>
        <taxon>Bacillati</taxon>
        <taxon>Actinomycetota</taxon>
        <taxon>Actinomycetes</taxon>
        <taxon>Micrococcales</taxon>
        <taxon>Brevibacteriaceae</taxon>
        <taxon>Brevibacterium</taxon>
    </lineage>
</organism>
<evidence type="ECO:0000259" key="13">
    <source>
        <dbReference type="Pfam" id="PF23539"/>
    </source>
</evidence>
<feature type="region of interest" description="Disordered" evidence="9">
    <location>
        <begin position="1"/>
        <end position="22"/>
    </location>
</feature>
<feature type="domain" description="Signal transduction histidine kinase subgroup 3 dimerisation and phosphoacceptor" evidence="12">
    <location>
        <begin position="202"/>
        <end position="267"/>
    </location>
</feature>
<keyword evidence="5" id="KW-0547">Nucleotide-binding</keyword>
<dbReference type="PANTHER" id="PTHR24421:SF10">
    <property type="entry name" value="NITRATE_NITRITE SENSOR PROTEIN NARQ"/>
    <property type="match status" value="1"/>
</dbReference>
<dbReference type="SUPFAM" id="SSF55874">
    <property type="entry name" value="ATPase domain of HSP90 chaperone/DNA topoisomerase II/histidine kinase"/>
    <property type="match status" value="1"/>
</dbReference>
<keyword evidence="4" id="KW-0808">Transferase</keyword>
<dbReference type="Gene3D" id="3.30.565.10">
    <property type="entry name" value="Histidine kinase-like ATPase, C-terminal domain"/>
    <property type="match status" value="1"/>
</dbReference>
<dbReference type="Pfam" id="PF23539">
    <property type="entry name" value="DUF7134"/>
    <property type="match status" value="1"/>
</dbReference>
<feature type="domain" description="Histidine kinase/HSP90-like ATPase" evidence="11">
    <location>
        <begin position="313"/>
        <end position="414"/>
    </location>
</feature>
<name>A0A366IHY0_9MICO</name>
<gene>
    <name evidence="14" type="ORF">DFO65_10561</name>
</gene>
<dbReference type="InterPro" id="IPR003594">
    <property type="entry name" value="HATPase_dom"/>
</dbReference>
<dbReference type="Pfam" id="PF07730">
    <property type="entry name" value="HisKA_3"/>
    <property type="match status" value="1"/>
</dbReference>
<dbReference type="EMBL" id="QNSB01000005">
    <property type="protein sequence ID" value="RBP71462.1"/>
    <property type="molecule type" value="Genomic_DNA"/>
</dbReference>
<protein>
    <recommendedName>
        <fullName evidence="2">histidine kinase</fullName>
        <ecNumber evidence="2">2.7.13.3</ecNumber>
    </recommendedName>
</protein>
<evidence type="ECO:0000256" key="9">
    <source>
        <dbReference type="SAM" id="MobiDB-lite"/>
    </source>
</evidence>
<evidence type="ECO:0000256" key="3">
    <source>
        <dbReference type="ARBA" id="ARBA00022553"/>
    </source>
</evidence>
<dbReference type="CDD" id="cd16917">
    <property type="entry name" value="HATPase_UhpB-NarQ-NarX-like"/>
    <property type="match status" value="1"/>
</dbReference>
<dbReference type="Gene3D" id="1.20.5.1930">
    <property type="match status" value="1"/>
</dbReference>
<dbReference type="Proteomes" id="UP000253509">
    <property type="component" value="Unassembled WGS sequence"/>
</dbReference>
<dbReference type="InterPro" id="IPR050482">
    <property type="entry name" value="Sensor_HK_TwoCompSys"/>
</dbReference>
<keyword evidence="7" id="KW-0067">ATP-binding</keyword>
<evidence type="ECO:0000256" key="4">
    <source>
        <dbReference type="ARBA" id="ARBA00022679"/>
    </source>
</evidence>
<sequence length="418" mass="44057">MIPRIHGGGYSEPMASETTDPRAGAAHPRLVDLALALTLALVLTVVITADLEGTGRAGPGAYAFALGFGALLLARRRAPRTVLTVTVVAVFVYYIFDWPPIGIALPAVPALYSTAEAGWTRWSAGAGLALIAVAGYARLHEGLPAAYLYSYDLLTDIALAAAAIALAVSVRSRREIRAHEERERQRGIADQRREAQRRLQTERFRIARDLHDVIGHSISVIAVHSNVAAEAIGHDDARAAQAVERVRRAASETLHELRATVKLLRSADGEGVDRSAVGLAGLGRLFDEARDAGIDVVAQIAVDAEEVDAAVGTAVHRIVQESLTNVLRHSRSAVARVSLRPEHDRLLLTIADDGPAGPRPGVDDGPGANDRDTARASGGTGLEGMAERVRLLGGDLQAAPAPGGGFAVRALLPARLGS</sequence>
<dbReference type="GO" id="GO:0016020">
    <property type="term" value="C:membrane"/>
    <property type="evidence" value="ECO:0007669"/>
    <property type="project" value="InterPro"/>
</dbReference>
<evidence type="ECO:0000256" key="2">
    <source>
        <dbReference type="ARBA" id="ARBA00012438"/>
    </source>
</evidence>
<keyword evidence="10" id="KW-0472">Membrane</keyword>
<dbReference type="GO" id="GO:0000155">
    <property type="term" value="F:phosphorelay sensor kinase activity"/>
    <property type="evidence" value="ECO:0007669"/>
    <property type="project" value="InterPro"/>
</dbReference>
<evidence type="ECO:0000259" key="11">
    <source>
        <dbReference type="Pfam" id="PF02518"/>
    </source>
</evidence>
<keyword evidence="3" id="KW-0597">Phosphoprotein</keyword>
<evidence type="ECO:0000313" key="14">
    <source>
        <dbReference type="EMBL" id="RBP71462.1"/>
    </source>
</evidence>
<dbReference type="GO" id="GO:0046983">
    <property type="term" value="F:protein dimerization activity"/>
    <property type="evidence" value="ECO:0007669"/>
    <property type="project" value="InterPro"/>
</dbReference>
<dbReference type="InterPro" id="IPR055558">
    <property type="entry name" value="DUF7134"/>
</dbReference>
<keyword evidence="8" id="KW-0902">Two-component regulatory system</keyword>
<dbReference type="Pfam" id="PF02518">
    <property type="entry name" value="HATPase_c"/>
    <property type="match status" value="1"/>
</dbReference>
<comment type="catalytic activity">
    <reaction evidence="1">
        <text>ATP + protein L-histidine = ADP + protein N-phospho-L-histidine.</text>
        <dbReference type="EC" id="2.7.13.3"/>
    </reaction>
</comment>
<dbReference type="PANTHER" id="PTHR24421">
    <property type="entry name" value="NITRATE/NITRITE SENSOR PROTEIN NARX-RELATED"/>
    <property type="match status" value="1"/>
</dbReference>
<feature type="region of interest" description="Disordered" evidence="9">
    <location>
        <begin position="351"/>
        <end position="382"/>
    </location>
</feature>
<feature type="transmembrane region" description="Helical" evidence="10">
    <location>
        <begin position="81"/>
        <end position="99"/>
    </location>
</feature>
<keyword evidence="15" id="KW-1185">Reference proteome</keyword>
<dbReference type="EC" id="2.7.13.3" evidence="2"/>
<feature type="compositionally biased region" description="Gly residues" evidence="9">
    <location>
        <begin position="1"/>
        <end position="10"/>
    </location>
</feature>
<feature type="transmembrane region" description="Helical" evidence="10">
    <location>
        <begin position="57"/>
        <end position="74"/>
    </location>
</feature>
<dbReference type="AlphaFoldDB" id="A0A366IHY0"/>
<proteinExistence type="predicted"/>
<dbReference type="InterPro" id="IPR011712">
    <property type="entry name" value="Sig_transdc_His_kin_sub3_dim/P"/>
</dbReference>
<evidence type="ECO:0000256" key="5">
    <source>
        <dbReference type="ARBA" id="ARBA00022741"/>
    </source>
</evidence>
<keyword evidence="6 14" id="KW-0418">Kinase</keyword>
<feature type="domain" description="DUF7134" evidence="13">
    <location>
        <begin position="26"/>
        <end position="174"/>
    </location>
</feature>
<feature type="transmembrane region" description="Helical" evidence="10">
    <location>
        <begin position="30"/>
        <end position="51"/>
    </location>
</feature>
<dbReference type="InterPro" id="IPR036890">
    <property type="entry name" value="HATPase_C_sf"/>
</dbReference>
<evidence type="ECO:0000313" key="15">
    <source>
        <dbReference type="Proteomes" id="UP000253509"/>
    </source>
</evidence>
<feature type="transmembrane region" description="Helical" evidence="10">
    <location>
        <begin position="119"/>
        <end position="139"/>
    </location>
</feature>